<keyword evidence="7 9" id="KW-1133">Transmembrane helix</keyword>
<accession>A0A2S6HNJ0</accession>
<proteinExistence type="inferred from homology"/>
<dbReference type="OrthoDB" id="1080254at2"/>
<feature type="transmembrane region" description="Helical" evidence="9">
    <location>
        <begin position="12"/>
        <end position="34"/>
    </location>
</feature>
<dbReference type="AlphaFoldDB" id="A0A2S6HNJ0"/>
<gene>
    <name evidence="11" type="ORF">BXY41_1112</name>
</gene>
<evidence type="ECO:0000256" key="7">
    <source>
        <dbReference type="ARBA" id="ARBA00022989"/>
    </source>
</evidence>
<dbReference type="Gene3D" id="1.10.3720.10">
    <property type="entry name" value="MetI-like"/>
    <property type="match status" value="1"/>
</dbReference>
<sequence length="226" mass="24725">MDFEFIRAYAPLYASAAVLTLTIAFFGILLSVVIGLLCSLVKIFKIPVLTAIVNGYIEISRNTPLLIQLFFLYFGLPKIGIVLSSETCAITGLAFLGGSYMAEAFRTGIEQIPKIQTDSGLSLGMTGLQIFRFIILPQAIATSVPVFCANIIFLIKETSVFSAVALADLMFVAKDLIGIYYKTDEALFMLVISYLLILLPVSAFCTLLERRVRYAEFGNSNPVSGK</sequence>
<evidence type="ECO:0000256" key="5">
    <source>
        <dbReference type="ARBA" id="ARBA00022692"/>
    </source>
</evidence>
<dbReference type="PROSITE" id="PS50928">
    <property type="entry name" value="ABC_TM1"/>
    <property type="match status" value="1"/>
</dbReference>
<dbReference type="PANTHER" id="PTHR30614">
    <property type="entry name" value="MEMBRANE COMPONENT OF AMINO ACID ABC TRANSPORTER"/>
    <property type="match status" value="1"/>
</dbReference>
<dbReference type="Pfam" id="PF00528">
    <property type="entry name" value="BPD_transp_1"/>
    <property type="match status" value="1"/>
</dbReference>
<dbReference type="PANTHER" id="PTHR30614:SF37">
    <property type="entry name" value="AMINO-ACID ABC TRANSPORTER PERMEASE PROTEIN YHDX-RELATED"/>
    <property type="match status" value="1"/>
</dbReference>
<dbReference type="InterPro" id="IPR000515">
    <property type="entry name" value="MetI-like"/>
</dbReference>
<evidence type="ECO:0000259" key="10">
    <source>
        <dbReference type="PROSITE" id="PS50928"/>
    </source>
</evidence>
<feature type="transmembrane region" description="Helical" evidence="9">
    <location>
        <begin position="130"/>
        <end position="153"/>
    </location>
</feature>
<evidence type="ECO:0000256" key="4">
    <source>
        <dbReference type="ARBA" id="ARBA00022475"/>
    </source>
</evidence>
<evidence type="ECO:0000256" key="1">
    <source>
        <dbReference type="ARBA" id="ARBA00004651"/>
    </source>
</evidence>
<protein>
    <submittedName>
        <fullName evidence="11">Amino acid ABC transporter membrane protein 1 (PAAT family)</fullName>
    </submittedName>
</protein>
<dbReference type="RefSeq" id="WP_104438363.1">
    <property type="nucleotide sequence ID" value="NZ_PTJA01000011.1"/>
</dbReference>
<evidence type="ECO:0000256" key="2">
    <source>
        <dbReference type="ARBA" id="ARBA00010072"/>
    </source>
</evidence>
<comment type="similarity">
    <text evidence="2">Belongs to the binding-protein-dependent transport system permease family. HisMQ subfamily.</text>
</comment>
<dbReference type="InterPro" id="IPR043429">
    <property type="entry name" value="ArtM/GltK/GlnP/TcyL/YhdX-like"/>
</dbReference>
<feature type="domain" description="ABC transmembrane type-1" evidence="10">
    <location>
        <begin position="17"/>
        <end position="200"/>
    </location>
</feature>
<name>A0A2S6HNJ0_9FIRM</name>
<dbReference type="Proteomes" id="UP000237749">
    <property type="component" value="Unassembled WGS sequence"/>
</dbReference>
<dbReference type="GO" id="GO:0043190">
    <property type="term" value="C:ATP-binding cassette (ABC) transporter complex"/>
    <property type="evidence" value="ECO:0007669"/>
    <property type="project" value="InterPro"/>
</dbReference>
<reference evidence="11 12" key="1">
    <citation type="submission" date="2018-02" db="EMBL/GenBank/DDBJ databases">
        <title>Genomic Encyclopedia of Archaeal and Bacterial Type Strains, Phase II (KMG-II): from individual species to whole genera.</title>
        <authorList>
            <person name="Goeker M."/>
        </authorList>
    </citation>
    <scope>NUCLEOTIDE SEQUENCE [LARGE SCALE GENOMIC DNA]</scope>
    <source>
        <strain evidence="11 12">DSM 3808</strain>
    </source>
</reference>
<organism evidence="11 12">
    <name type="scientific">Lacrimispora xylanisolvens</name>
    <dbReference type="NCBI Taxonomy" id="384636"/>
    <lineage>
        <taxon>Bacteria</taxon>
        <taxon>Bacillati</taxon>
        <taxon>Bacillota</taxon>
        <taxon>Clostridia</taxon>
        <taxon>Lachnospirales</taxon>
        <taxon>Lachnospiraceae</taxon>
        <taxon>Lacrimispora</taxon>
    </lineage>
</organism>
<comment type="subcellular location">
    <subcellularLocation>
        <location evidence="1 9">Cell membrane</location>
        <topology evidence="1 9">Multi-pass membrane protein</topology>
    </subcellularLocation>
</comment>
<keyword evidence="5 9" id="KW-0812">Transmembrane</keyword>
<feature type="transmembrane region" description="Helical" evidence="9">
    <location>
        <begin position="69"/>
        <end position="96"/>
    </location>
</feature>
<evidence type="ECO:0000256" key="6">
    <source>
        <dbReference type="ARBA" id="ARBA00022970"/>
    </source>
</evidence>
<evidence type="ECO:0000256" key="3">
    <source>
        <dbReference type="ARBA" id="ARBA00022448"/>
    </source>
</evidence>
<evidence type="ECO:0000256" key="8">
    <source>
        <dbReference type="ARBA" id="ARBA00023136"/>
    </source>
</evidence>
<dbReference type="InterPro" id="IPR010065">
    <property type="entry name" value="AA_ABC_transptr_permease_3TM"/>
</dbReference>
<evidence type="ECO:0000256" key="9">
    <source>
        <dbReference type="RuleBase" id="RU363032"/>
    </source>
</evidence>
<dbReference type="SUPFAM" id="SSF161098">
    <property type="entry name" value="MetI-like"/>
    <property type="match status" value="1"/>
</dbReference>
<dbReference type="GO" id="GO:0022857">
    <property type="term" value="F:transmembrane transporter activity"/>
    <property type="evidence" value="ECO:0007669"/>
    <property type="project" value="InterPro"/>
</dbReference>
<keyword evidence="6" id="KW-0029">Amino-acid transport</keyword>
<keyword evidence="4" id="KW-1003">Cell membrane</keyword>
<dbReference type="EMBL" id="PTJA01000011">
    <property type="protein sequence ID" value="PPK79066.1"/>
    <property type="molecule type" value="Genomic_DNA"/>
</dbReference>
<feature type="transmembrane region" description="Helical" evidence="9">
    <location>
        <begin position="187"/>
        <end position="208"/>
    </location>
</feature>
<dbReference type="NCBIfam" id="TIGR01726">
    <property type="entry name" value="HEQRo_perm_3TM"/>
    <property type="match status" value="1"/>
</dbReference>
<evidence type="ECO:0000313" key="12">
    <source>
        <dbReference type="Proteomes" id="UP000237749"/>
    </source>
</evidence>
<keyword evidence="12" id="KW-1185">Reference proteome</keyword>
<evidence type="ECO:0000313" key="11">
    <source>
        <dbReference type="EMBL" id="PPK79066.1"/>
    </source>
</evidence>
<dbReference type="GO" id="GO:0006865">
    <property type="term" value="P:amino acid transport"/>
    <property type="evidence" value="ECO:0007669"/>
    <property type="project" value="UniProtKB-KW"/>
</dbReference>
<keyword evidence="3 9" id="KW-0813">Transport</keyword>
<comment type="caution">
    <text evidence="11">The sequence shown here is derived from an EMBL/GenBank/DDBJ whole genome shotgun (WGS) entry which is preliminary data.</text>
</comment>
<keyword evidence="8 9" id="KW-0472">Membrane</keyword>
<dbReference type="CDD" id="cd06261">
    <property type="entry name" value="TM_PBP2"/>
    <property type="match status" value="1"/>
</dbReference>
<dbReference type="InterPro" id="IPR035906">
    <property type="entry name" value="MetI-like_sf"/>
</dbReference>